<keyword evidence="3" id="KW-1185">Reference proteome</keyword>
<name>A0ABQ1JUF2_9FLAO</name>
<keyword evidence="1" id="KW-0732">Signal</keyword>
<feature type="signal peptide" evidence="1">
    <location>
        <begin position="1"/>
        <end position="21"/>
    </location>
</feature>
<sequence>MKFLKFSLVLLIFTAAGFFYSCSKDDSPSTEEEGEVVTPSEVYQSQVVSIEMPNAVPEQQYTGTLGGNAIQLVRSGENVVMFKVPVTLLGETHLVVADLGLDLPYNVNETVLTATPEQELAPLFTDVADFSESISNEQSEEADIVNQYIDSFNAYYNTLTDAEKEQLAISYKANSELFNGIVAGDLTAGRPMDINFNIDTQLLKHKLAVLAFGGGVAFVVLAPDPLEKSLGALVAVIAWKKSKDYLTEFMSAKLKKLNVLFQSVAGDLDRGNMENLTFTSGEQESFSFDVQGRDIASGDEGSSTGGLTTFFNSHGIFTGAVTQLNNAIEFVNDNLFFSNISLIPVYTMPSNQPTEVLDGDSAFFDAMQLSVAHSNVTMSDVSFSNGAISMKLTIDDPDAVNGDSLETTIDYAYQDELNSFSGSFPIEIFKEEQFNYELRIGNYNPDYDLIETQMTLQQGDAVTFGNYTKQMVSLLLDGEPVAVGGNALPWTSVTFGDVPVSAEPVIMNDYTFSVYDATNQRSVNFTLDLTLTNNGYATLVGATVTINNYLDVTFHANGTYTSVYEDGSTGPSNSYTWLPTGAYGWTDCTPYGGEILDDMVAGGVHAPGIAANYVSILENGTFSANSTYACEGFSGYISIE</sequence>
<evidence type="ECO:0000313" key="3">
    <source>
        <dbReference type="Proteomes" id="UP000615760"/>
    </source>
</evidence>
<dbReference type="Proteomes" id="UP000615760">
    <property type="component" value="Unassembled WGS sequence"/>
</dbReference>
<dbReference type="PROSITE" id="PS51257">
    <property type="entry name" value="PROKAR_LIPOPROTEIN"/>
    <property type="match status" value="1"/>
</dbReference>
<dbReference type="EMBL" id="BMJE01000004">
    <property type="protein sequence ID" value="GGB78294.1"/>
    <property type="molecule type" value="Genomic_DNA"/>
</dbReference>
<comment type="caution">
    <text evidence="2">The sequence shown here is derived from an EMBL/GenBank/DDBJ whole genome shotgun (WGS) entry which is preliminary data.</text>
</comment>
<evidence type="ECO:0000256" key="1">
    <source>
        <dbReference type="SAM" id="SignalP"/>
    </source>
</evidence>
<organism evidence="2 3">
    <name type="scientific">Flavobacterium suaedae</name>
    <dbReference type="NCBI Taxonomy" id="1767027"/>
    <lineage>
        <taxon>Bacteria</taxon>
        <taxon>Pseudomonadati</taxon>
        <taxon>Bacteroidota</taxon>
        <taxon>Flavobacteriia</taxon>
        <taxon>Flavobacteriales</taxon>
        <taxon>Flavobacteriaceae</taxon>
        <taxon>Flavobacterium</taxon>
    </lineage>
</organism>
<feature type="chain" id="PRO_5046181323" evidence="1">
    <location>
        <begin position="22"/>
        <end position="640"/>
    </location>
</feature>
<reference evidence="3" key="1">
    <citation type="journal article" date="2019" name="Int. J. Syst. Evol. Microbiol.">
        <title>The Global Catalogue of Microorganisms (GCM) 10K type strain sequencing project: providing services to taxonomists for standard genome sequencing and annotation.</title>
        <authorList>
            <consortium name="The Broad Institute Genomics Platform"/>
            <consortium name="The Broad Institute Genome Sequencing Center for Infectious Disease"/>
            <person name="Wu L."/>
            <person name="Ma J."/>
        </authorList>
    </citation>
    <scope>NUCLEOTIDE SEQUENCE [LARGE SCALE GENOMIC DNA]</scope>
    <source>
        <strain evidence="3">CGMCC 1.15461</strain>
    </source>
</reference>
<dbReference type="RefSeq" id="WP_188620947.1">
    <property type="nucleotide sequence ID" value="NZ_BMJE01000004.1"/>
</dbReference>
<gene>
    <name evidence="2" type="ORF">GCM10007424_18000</name>
</gene>
<evidence type="ECO:0000313" key="2">
    <source>
        <dbReference type="EMBL" id="GGB78294.1"/>
    </source>
</evidence>
<accession>A0ABQ1JUF2</accession>
<protein>
    <submittedName>
        <fullName evidence="2">Uncharacterized protein</fullName>
    </submittedName>
</protein>
<proteinExistence type="predicted"/>